<name>A0A2N1J6Z7_9BACT</name>
<dbReference type="InterPro" id="IPR052019">
    <property type="entry name" value="F420H2_bilvrd_red/Heme_oxyg"/>
</dbReference>
<comment type="caution">
    <text evidence="3">The sequence shown here is derived from an EMBL/GenBank/DDBJ whole genome shotgun (WGS) entry which is preliminary data.</text>
</comment>
<evidence type="ECO:0000259" key="2">
    <source>
        <dbReference type="Pfam" id="PF01243"/>
    </source>
</evidence>
<gene>
    <name evidence="3" type="ORF">CP960_00315</name>
</gene>
<evidence type="ECO:0000313" key="4">
    <source>
        <dbReference type="Proteomes" id="UP000233248"/>
    </source>
</evidence>
<dbReference type="InterPro" id="IPR011576">
    <property type="entry name" value="Pyridox_Oxase_N"/>
</dbReference>
<protein>
    <submittedName>
        <fullName evidence="3">Heme iron utilization protein</fullName>
    </submittedName>
</protein>
<dbReference type="GO" id="GO:0016627">
    <property type="term" value="F:oxidoreductase activity, acting on the CH-CH group of donors"/>
    <property type="evidence" value="ECO:0007669"/>
    <property type="project" value="TreeGrafter"/>
</dbReference>
<dbReference type="OrthoDB" id="5345368at2"/>
<keyword evidence="4" id="KW-1185">Reference proteome</keyword>
<dbReference type="SUPFAM" id="SSF50475">
    <property type="entry name" value="FMN-binding split barrel"/>
    <property type="match status" value="1"/>
</dbReference>
<dbReference type="PIRSF" id="PIRSF004633">
    <property type="entry name" value="UCP_PLP_oxd"/>
    <property type="match status" value="1"/>
</dbReference>
<evidence type="ECO:0000313" key="3">
    <source>
        <dbReference type="EMBL" id="PKI82232.1"/>
    </source>
</evidence>
<dbReference type="GO" id="GO:0070967">
    <property type="term" value="F:coenzyme F420 binding"/>
    <property type="evidence" value="ECO:0007669"/>
    <property type="project" value="TreeGrafter"/>
</dbReference>
<dbReference type="EMBL" id="NXIF01000002">
    <property type="protein sequence ID" value="PKI82232.1"/>
    <property type="molecule type" value="Genomic_DNA"/>
</dbReference>
<dbReference type="KEGG" id="ahs:AHALO_1651"/>
<dbReference type="InterPro" id="IPR014419">
    <property type="entry name" value="HutZ"/>
</dbReference>
<dbReference type="InterPro" id="IPR012349">
    <property type="entry name" value="Split_barrel_FMN-bd"/>
</dbReference>
<sequence length="161" mass="18808">MLKEFLNQFKSTILGTIDKNNYPFNSYSVFIKHNNNYYVYLSDMAKHAQNIKSNCKVSMFFIEDENKCENIFARKRVVFQAQASIIKRDSNKFTEILNEFEKIDKKTVQITRNMIDFNLFELKVIYGEAVFGFGKAYTISGEKFDKLIPKDSSAGHKHITK</sequence>
<dbReference type="AlphaFoldDB" id="A0A2N1J6Z7"/>
<accession>A0A2N1J6Z7</accession>
<dbReference type="RefSeq" id="WP_101183185.1">
    <property type="nucleotide sequence ID" value="NZ_CP031218.1"/>
</dbReference>
<dbReference type="Pfam" id="PF01243">
    <property type="entry name" value="PNPOx_N"/>
    <property type="match status" value="1"/>
</dbReference>
<dbReference type="Gene3D" id="2.30.110.10">
    <property type="entry name" value="Electron Transport, Fmn-binding Protein, Chain A"/>
    <property type="match status" value="1"/>
</dbReference>
<evidence type="ECO:0000256" key="1">
    <source>
        <dbReference type="ARBA" id="ARBA00023002"/>
    </source>
</evidence>
<dbReference type="PANTHER" id="PTHR35176:SF6">
    <property type="entry name" value="HEME OXYGENASE HI_0854-RELATED"/>
    <property type="match status" value="1"/>
</dbReference>
<dbReference type="GO" id="GO:0005829">
    <property type="term" value="C:cytosol"/>
    <property type="evidence" value="ECO:0007669"/>
    <property type="project" value="TreeGrafter"/>
</dbReference>
<organism evidence="3 4">
    <name type="scientific">Malaciobacter halophilus</name>
    <dbReference type="NCBI Taxonomy" id="197482"/>
    <lineage>
        <taxon>Bacteria</taxon>
        <taxon>Pseudomonadati</taxon>
        <taxon>Campylobacterota</taxon>
        <taxon>Epsilonproteobacteria</taxon>
        <taxon>Campylobacterales</taxon>
        <taxon>Arcobacteraceae</taxon>
        <taxon>Malaciobacter</taxon>
    </lineage>
</organism>
<keyword evidence="1" id="KW-0560">Oxidoreductase</keyword>
<feature type="domain" description="Pyridoxamine 5'-phosphate oxidase N-terminal" evidence="2">
    <location>
        <begin position="2"/>
        <end position="127"/>
    </location>
</feature>
<dbReference type="Proteomes" id="UP000233248">
    <property type="component" value="Unassembled WGS sequence"/>
</dbReference>
<dbReference type="PANTHER" id="PTHR35176">
    <property type="entry name" value="HEME OXYGENASE HI_0854-RELATED"/>
    <property type="match status" value="1"/>
</dbReference>
<proteinExistence type="predicted"/>
<reference evidence="3 4" key="1">
    <citation type="submission" date="2017-09" db="EMBL/GenBank/DDBJ databases">
        <title>Genomics of the genus Arcobacter.</title>
        <authorList>
            <person name="Perez-Cataluna A."/>
            <person name="Figueras M.J."/>
            <person name="Salas-Masso N."/>
        </authorList>
    </citation>
    <scope>NUCLEOTIDE SEQUENCE [LARGE SCALE GENOMIC DNA]</scope>
    <source>
        <strain evidence="3 4">DSM 18005</strain>
    </source>
</reference>